<dbReference type="InterPro" id="IPR011622">
    <property type="entry name" value="7TMR_DISM_rcpt_extracell_dom2"/>
</dbReference>
<keyword evidence="2" id="KW-0472">Membrane</keyword>
<dbReference type="SUPFAM" id="SSF55874">
    <property type="entry name" value="ATPase domain of HSP90 chaperone/DNA topoisomerase II/histidine kinase"/>
    <property type="match status" value="1"/>
</dbReference>
<feature type="transmembrane region" description="Helical" evidence="2">
    <location>
        <begin position="290"/>
        <end position="310"/>
    </location>
</feature>
<dbReference type="GO" id="GO:0016301">
    <property type="term" value="F:kinase activity"/>
    <property type="evidence" value="ECO:0007669"/>
    <property type="project" value="UniProtKB-KW"/>
</dbReference>
<dbReference type="InterPro" id="IPR011623">
    <property type="entry name" value="7TMR_DISM_rcpt_extracell_dom1"/>
</dbReference>
<evidence type="ECO:0000259" key="6">
    <source>
        <dbReference type="Pfam" id="PF07696"/>
    </source>
</evidence>
<feature type="signal peptide" evidence="3">
    <location>
        <begin position="1"/>
        <end position="19"/>
    </location>
</feature>
<dbReference type="Gene3D" id="2.60.40.2380">
    <property type="match status" value="1"/>
</dbReference>
<evidence type="ECO:0000256" key="2">
    <source>
        <dbReference type="SAM" id="Phobius"/>
    </source>
</evidence>
<organism evidence="7 8">
    <name type="scientific">Pedobacter alpinus</name>
    <dbReference type="NCBI Taxonomy" id="1590643"/>
    <lineage>
        <taxon>Bacteria</taxon>
        <taxon>Pseudomonadati</taxon>
        <taxon>Bacteroidota</taxon>
        <taxon>Sphingobacteriia</taxon>
        <taxon>Sphingobacteriales</taxon>
        <taxon>Sphingobacteriaceae</taxon>
        <taxon>Pedobacter</taxon>
    </lineage>
</organism>
<feature type="domain" description="7TM-DISM receptor extracellular" evidence="5">
    <location>
        <begin position="187"/>
        <end position="404"/>
    </location>
</feature>
<feature type="coiled-coil region" evidence="1">
    <location>
        <begin position="420"/>
        <end position="454"/>
    </location>
</feature>
<keyword evidence="8" id="KW-1185">Reference proteome</keyword>
<sequence>MFRWISPFIVCLFSLASFAQNRQNAIPLSALKGYTYFFDMPDVQVLETEKGASIKTVNKQLFSNEKRNIKINHQSAYWFKLNLYNNIDSYNEWYIYTGNNDYAEIYLLEGNILKLKGKTGTYCPTPQLQIPNISYYLNFKLAPQKTQQVYLKIYNKRNVNPDLNITIEDKSTYSEEILKYQNAKLKETFIVILFIGSIGFIFLFMIFLYFKSYQKLYLYYSLYLLGTIIYALTRLNKITWIGSMIDYFPIMRSYINEPIQFLFFAVYNWFVIELLNIGDYDTKLVRFLKILSYCYLVYAGLHLFMMITLFDFELRNILFIGTRIILFPLNIGLLIWVYIKVKSPVVDYFFLGALFYLIGGIIASLADANFRLFGDYQIGLSAANIFQLGILAEVLCFSLAIGYRIKLNEDEKKESKDALINQLQINQKLIKNSNEELEQKIKIRTEEIIQKNQEIEKEKITTLQINYEKKLAEAEMMALRSQMNPHFLFNSLSSIRYFILSNQNDKAADYLNRFSKLIRLVLEHSKKELVSLSSELEALSLYLAIEANRFNDQFFYNINIHDDVDTNEIFIPPLLLQPFVENAIWHGLLPSLNPTKTLNITIESNPEKNNSYHFIIEDDGIGRAQSALQKGETLKKHKSYGMDLTKERIKLFNENFSNCISYEIKDNFDGEMAIGTKILFTIS</sequence>
<keyword evidence="2" id="KW-1133">Transmembrane helix</keyword>
<dbReference type="Pfam" id="PF07695">
    <property type="entry name" value="7TMR-DISM_7TM"/>
    <property type="match status" value="1"/>
</dbReference>
<feature type="transmembrane region" description="Helical" evidence="2">
    <location>
        <begin position="259"/>
        <end position="278"/>
    </location>
</feature>
<protein>
    <submittedName>
        <fullName evidence="7">Histidine kinase</fullName>
    </submittedName>
</protein>
<evidence type="ECO:0000313" key="8">
    <source>
        <dbReference type="Proteomes" id="UP001597546"/>
    </source>
</evidence>
<keyword evidence="1" id="KW-0175">Coiled coil</keyword>
<keyword evidence="7" id="KW-0418">Kinase</keyword>
<feature type="transmembrane region" description="Helical" evidence="2">
    <location>
        <begin position="316"/>
        <end position="339"/>
    </location>
</feature>
<dbReference type="InterPro" id="IPR050640">
    <property type="entry name" value="Bact_2-comp_sensor_kinase"/>
</dbReference>
<accession>A0ABW5TX91</accession>
<feature type="domain" description="Signal transduction histidine kinase internal region" evidence="4">
    <location>
        <begin position="474"/>
        <end position="554"/>
    </location>
</feature>
<dbReference type="Pfam" id="PF07696">
    <property type="entry name" value="7TMR-DISMED2"/>
    <property type="match status" value="1"/>
</dbReference>
<keyword evidence="3" id="KW-0732">Signal</keyword>
<comment type="caution">
    <text evidence="7">The sequence shown here is derived from an EMBL/GenBank/DDBJ whole genome shotgun (WGS) entry which is preliminary data.</text>
</comment>
<dbReference type="EMBL" id="JBHULV010000056">
    <property type="protein sequence ID" value="MFD2733493.1"/>
    <property type="molecule type" value="Genomic_DNA"/>
</dbReference>
<dbReference type="PANTHER" id="PTHR34220:SF7">
    <property type="entry name" value="SENSOR HISTIDINE KINASE YPDA"/>
    <property type="match status" value="1"/>
</dbReference>
<keyword evidence="2" id="KW-0812">Transmembrane</keyword>
<evidence type="ECO:0000256" key="1">
    <source>
        <dbReference type="SAM" id="Coils"/>
    </source>
</evidence>
<feature type="domain" description="7TM-DISM receptor extracellular" evidence="6">
    <location>
        <begin position="43"/>
        <end position="165"/>
    </location>
</feature>
<feature type="chain" id="PRO_5046283056" evidence="3">
    <location>
        <begin position="20"/>
        <end position="683"/>
    </location>
</feature>
<gene>
    <name evidence="7" type="ORF">ACFSSE_17420</name>
</gene>
<dbReference type="PANTHER" id="PTHR34220">
    <property type="entry name" value="SENSOR HISTIDINE KINASE YPDA"/>
    <property type="match status" value="1"/>
</dbReference>
<dbReference type="InterPro" id="IPR010559">
    <property type="entry name" value="Sig_transdc_His_kin_internal"/>
</dbReference>
<reference evidence="8" key="1">
    <citation type="journal article" date="2019" name="Int. J. Syst. Evol. Microbiol.">
        <title>The Global Catalogue of Microorganisms (GCM) 10K type strain sequencing project: providing services to taxonomists for standard genome sequencing and annotation.</title>
        <authorList>
            <consortium name="The Broad Institute Genomics Platform"/>
            <consortium name="The Broad Institute Genome Sequencing Center for Infectious Disease"/>
            <person name="Wu L."/>
            <person name="Ma J."/>
        </authorList>
    </citation>
    <scope>NUCLEOTIDE SEQUENCE [LARGE SCALE GENOMIC DNA]</scope>
    <source>
        <strain evidence="8">KCTC 42456</strain>
    </source>
</reference>
<name>A0ABW5TX91_9SPHI</name>
<dbReference type="Pfam" id="PF06580">
    <property type="entry name" value="His_kinase"/>
    <property type="match status" value="1"/>
</dbReference>
<feature type="transmembrane region" description="Helical" evidence="2">
    <location>
        <begin position="346"/>
        <end position="366"/>
    </location>
</feature>
<dbReference type="InterPro" id="IPR036890">
    <property type="entry name" value="HATPase_C_sf"/>
</dbReference>
<dbReference type="RefSeq" id="WP_379045205.1">
    <property type="nucleotide sequence ID" value="NZ_JBHSKW010000051.1"/>
</dbReference>
<feature type="transmembrane region" description="Helical" evidence="2">
    <location>
        <begin position="189"/>
        <end position="210"/>
    </location>
</feature>
<feature type="transmembrane region" description="Helical" evidence="2">
    <location>
        <begin position="378"/>
        <end position="403"/>
    </location>
</feature>
<evidence type="ECO:0000259" key="4">
    <source>
        <dbReference type="Pfam" id="PF06580"/>
    </source>
</evidence>
<feature type="transmembrane region" description="Helical" evidence="2">
    <location>
        <begin position="217"/>
        <end position="233"/>
    </location>
</feature>
<dbReference type="Gene3D" id="3.30.565.10">
    <property type="entry name" value="Histidine kinase-like ATPase, C-terminal domain"/>
    <property type="match status" value="1"/>
</dbReference>
<evidence type="ECO:0000259" key="5">
    <source>
        <dbReference type="Pfam" id="PF07695"/>
    </source>
</evidence>
<evidence type="ECO:0000313" key="7">
    <source>
        <dbReference type="EMBL" id="MFD2733493.1"/>
    </source>
</evidence>
<dbReference type="Proteomes" id="UP001597546">
    <property type="component" value="Unassembled WGS sequence"/>
</dbReference>
<evidence type="ECO:0000256" key="3">
    <source>
        <dbReference type="SAM" id="SignalP"/>
    </source>
</evidence>
<proteinExistence type="predicted"/>
<keyword evidence="7" id="KW-0808">Transferase</keyword>